<keyword evidence="2" id="KW-0012">Acyltransferase</keyword>
<gene>
    <name evidence="4" type="ORF">CEPIT_LOCUS6658</name>
</gene>
<sequence>MAAVQPKIRPLGCTERNWCRAVPGGTGITVVALLLSELVDIPLLQSALRKLQIDHPILNSKLIHRAGANSYSFLTPPAPATPHLEIEPFDQASTAEILRGLDSSSDSHFHLLLEHELNRNSWLNPKADADTFFASTYDLDDGRRVLALRFHTSACDRTAAAALLKELVPLLGGEEDGAKGELEGERGVGLGIEDCIPKGKAKKPLWARGLDMLGYSLNSFRMSNVAFQDTHSPRCSRVVRLKLGKEETGRILDGCKTRGIKLCGVLSAAGLIAARSSKGLSDSQSEKYAVVTIMDCRSMLDPALNEHHTGFYNSAILNTYNVKGKEDIWELSKQTYTSFLNAKNNDKHFTDLADMNFLMSKALDNPGLTPHSSMRTSFISVFDEPIFDQQPTNPLEDFIGCASIHGIGPSIAIFDTIKDGELDCACVYPSPLHSRQQMQGLVDEMKRILVER</sequence>
<protein>
    <recommendedName>
        <fullName evidence="3">Phthiocerol/phthiodiolone dimycocerosyl transferase C-terminal domain-containing protein</fullName>
    </recommendedName>
</protein>
<evidence type="ECO:0000259" key="3">
    <source>
        <dbReference type="Pfam" id="PF16911"/>
    </source>
</evidence>
<dbReference type="GO" id="GO:0016746">
    <property type="term" value="F:acyltransferase activity"/>
    <property type="evidence" value="ECO:0007669"/>
    <property type="project" value="UniProtKB-KW"/>
</dbReference>
<dbReference type="PANTHER" id="PTHR34375:SF2">
    <property type="entry name" value="GATA ZINC FINGER PROTEIN"/>
    <property type="match status" value="1"/>
</dbReference>
<organism evidence="4 5">
    <name type="scientific">Cuscuta epithymum</name>
    <dbReference type="NCBI Taxonomy" id="186058"/>
    <lineage>
        <taxon>Eukaryota</taxon>
        <taxon>Viridiplantae</taxon>
        <taxon>Streptophyta</taxon>
        <taxon>Embryophyta</taxon>
        <taxon>Tracheophyta</taxon>
        <taxon>Spermatophyta</taxon>
        <taxon>Magnoliopsida</taxon>
        <taxon>eudicotyledons</taxon>
        <taxon>Gunneridae</taxon>
        <taxon>Pentapetalae</taxon>
        <taxon>asterids</taxon>
        <taxon>lamiids</taxon>
        <taxon>Solanales</taxon>
        <taxon>Convolvulaceae</taxon>
        <taxon>Cuscuteae</taxon>
        <taxon>Cuscuta</taxon>
        <taxon>Cuscuta subgen. Cuscuta</taxon>
    </lineage>
</organism>
<accession>A0AAV0CLG2</accession>
<dbReference type="PANTHER" id="PTHR34375">
    <property type="entry name" value="GATA ZINC FINGER PROTEIN-RELATED"/>
    <property type="match status" value="1"/>
</dbReference>
<evidence type="ECO:0000256" key="2">
    <source>
        <dbReference type="ARBA" id="ARBA00023315"/>
    </source>
</evidence>
<dbReference type="Pfam" id="PF16911">
    <property type="entry name" value="PapA_C"/>
    <property type="match status" value="1"/>
</dbReference>
<name>A0AAV0CLG2_9ASTE</name>
<keyword evidence="5" id="KW-1185">Reference proteome</keyword>
<feature type="domain" description="Phthiocerol/phthiodiolone dimycocerosyl transferase C-terminal" evidence="3">
    <location>
        <begin position="236"/>
        <end position="334"/>
    </location>
</feature>
<dbReference type="AlphaFoldDB" id="A0AAV0CLG2"/>
<evidence type="ECO:0000256" key="1">
    <source>
        <dbReference type="ARBA" id="ARBA00022679"/>
    </source>
</evidence>
<dbReference type="EMBL" id="CAMAPF010000033">
    <property type="protein sequence ID" value="CAH9078945.1"/>
    <property type="molecule type" value="Genomic_DNA"/>
</dbReference>
<dbReference type="SUPFAM" id="SSF52777">
    <property type="entry name" value="CoA-dependent acyltransferases"/>
    <property type="match status" value="2"/>
</dbReference>
<evidence type="ECO:0000313" key="5">
    <source>
        <dbReference type="Proteomes" id="UP001152523"/>
    </source>
</evidence>
<dbReference type="Gene3D" id="3.30.559.10">
    <property type="entry name" value="Chloramphenicol acetyltransferase-like domain"/>
    <property type="match status" value="1"/>
</dbReference>
<dbReference type="InterPro" id="IPR031641">
    <property type="entry name" value="PapA_C"/>
</dbReference>
<comment type="caution">
    <text evidence="4">The sequence shown here is derived from an EMBL/GenBank/DDBJ whole genome shotgun (WGS) entry which is preliminary data.</text>
</comment>
<dbReference type="InterPro" id="IPR023213">
    <property type="entry name" value="CAT-like_dom_sf"/>
</dbReference>
<keyword evidence="1" id="KW-0808">Transferase</keyword>
<evidence type="ECO:0000313" key="4">
    <source>
        <dbReference type="EMBL" id="CAH9078945.1"/>
    </source>
</evidence>
<dbReference type="Proteomes" id="UP001152523">
    <property type="component" value="Unassembled WGS sequence"/>
</dbReference>
<proteinExistence type="predicted"/>
<reference evidence="4" key="1">
    <citation type="submission" date="2022-07" db="EMBL/GenBank/DDBJ databases">
        <authorList>
            <person name="Macas J."/>
            <person name="Novak P."/>
            <person name="Neumann P."/>
        </authorList>
    </citation>
    <scope>NUCLEOTIDE SEQUENCE</scope>
</reference>
<dbReference type="Gene3D" id="3.30.559.30">
    <property type="entry name" value="Nonribosomal peptide synthetase, condensation domain"/>
    <property type="match status" value="1"/>
</dbReference>